<dbReference type="InterPro" id="IPR004358">
    <property type="entry name" value="Sig_transdc_His_kin-like_C"/>
</dbReference>
<name>A0A2M9ZH02_9LEPT</name>
<dbReference type="SUPFAM" id="SSF55874">
    <property type="entry name" value="ATPase domain of HSP90 chaperone/DNA topoisomerase II/histidine kinase"/>
    <property type="match status" value="1"/>
</dbReference>
<organism evidence="9 10">
    <name type="scientific">Leptospira wolffii</name>
    <dbReference type="NCBI Taxonomy" id="409998"/>
    <lineage>
        <taxon>Bacteria</taxon>
        <taxon>Pseudomonadati</taxon>
        <taxon>Spirochaetota</taxon>
        <taxon>Spirochaetia</taxon>
        <taxon>Leptospirales</taxon>
        <taxon>Leptospiraceae</taxon>
        <taxon>Leptospira</taxon>
    </lineage>
</organism>
<dbReference type="Pfam" id="PF00512">
    <property type="entry name" value="HisKA"/>
    <property type="match status" value="1"/>
</dbReference>
<evidence type="ECO:0000259" key="6">
    <source>
        <dbReference type="PROSITE" id="PS50109"/>
    </source>
</evidence>
<feature type="domain" description="PAS" evidence="7">
    <location>
        <begin position="298"/>
        <end position="368"/>
    </location>
</feature>
<dbReference type="SUPFAM" id="SSF55781">
    <property type="entry name" value="GAF domain-like"/>
    <property type="match status" value="1"/>
</dbReference>
<evidence type="ECO:0000256" key="3">
    <source>
        <dbReference type="ARBA" id="ARBA00022553"/>
    </source>
</evidence>
<dbReference type="PROSITE" id="PS50109">
    <property type="entry name" value="HIS_KIN"/>
    <property type="match status" value="1"/>
</dbReference>
<evidence type="ECO:0000259" key="8">
    <source>
        <dbReference type="PROSITE" id="PS50113"/>
    </source>
</evidence>
<keyword evidence="3" id="KW-0597">Phosphoprotein</keyword>
<dbReference type="Proteomes" id="UP000231912">
    <property type="component" value="Unassembled WGS sequence"/>
</dbReference>
<dbReference type="InterPro" id="IPR013656">
    <property type="entry name" value="PAS_4"/>
</dbReference>
<evidence type="ECO:0000256" key="2">
    <source>
        <dbReference type="ARBA" id="ARBA00012438"/>
    </source>
</evidence>
<dbReference type="CDD" id="cd00130">
    <property type="entry name" value="PAS"/>
    <property type="match status" value="3"/>
</dbReference>
<dbReference type="InterPro" id="IPR003661">
    <property type="entry name" value="HisK_dim/P_dom"/>
</dbReference>
<dbReference type="Pfam" id="PF08448">
    <property type="entry name" value="PAS_4"/>
    <property type="match status" value="1"/>
</dbReference>
<dbReference type="EC" id="2.7.13.3" evidence="2"/>
<dbReference type="InterPro" id="IPR036890">
    <property type="entry name" value="HATPase_C_sf"/>
</dbReference>
<protein>
    <recommendedName>
        <fullName evidence="2">histidine kinase</fullName>
        <ecNumber evidence="2">2.7.13.3</ecNumber>
    </recommendedName>
</protein>
<evidence type="ECO:0000313" key="10">
    <source>
        <dbReference type="Proteomes" id="UP000231912"/>
    </source>
</evidence>
<evidence type="ECO:0000256" key="5">
    <source>
        <dbReference type="ARBA" id="ARBA00022777"/>
    </source>
</evidence>
<dbReference type="SUPFAM" id="SSF55785">
    <property type="entry name" value="PYP-like sensor domain (PAS domain)"/>
    <property type="match status" value="3"/>
</dbReference>
<dbReference type="EMBL" id="NPDT01000001">
    <property type="protein sequence ID" value="PJZ67712.1"/>
    <property type="molecule type" value="Genomic_DNA"/>
</dbReference>
<feature type="domain" description="PAC" evidence="8">
    <location>
        <begin position="501"/>
        <end position="553"/>
    </location>
</feature>
<accession>A0A2M9ZH02</accession>
<evidence type="ECO:0000256" key="4">
    <source>
        <dbReference type="ARBA" id="ARBA00022679"/>
    </source>
</evidence>
<dbReference type="InterPro" id="IPR000700">
    <property type="entry name" value="PAS-assoc_C"/>
</dbReference>
<dbReference type="Gene3D" id="2.10.70.100">
    <property type="match status" value="1"/>
</dbReference>
<dbReference type="SMART" id="SM00388">
    <property type="entry name" value="HisKA"/>
    <property type="match status" value="1"/>
</dbReference>
<dbReference type="SMART" id="SM00091">
    <property type="entry name" value="PAS"/>
    <property type="match status" value="3"/>
</dbReference>
<feature type="domain" description="PAS" evidence="7">
    <location>
        <begin position="453"/>
        <end position="498"/>
    </location>
</feature>
<keyword evidence="4" id="KW-0808">Transferase</keyword>
<reference evidence="9 10" key="1">
    <citation type="submission" date="2017-07" db="EMBL/GenBank/DDBJ databases">
        <title>Leptospira spp. isolated from tropical soils.</title>
        <authorList>
            <person name="Thibeaux R."/>
            <person name="Iraola G."/>
            <person name="Ferres I."/>
            <person name="Bierque E."/>
            <person name="Girault D."/>
            <person name="Soupe-Gilbert M.-E."/>
            <person name="Picardeau M."/>
            <person name="Goarant C."/>
        </authorList>
    </citation>
    <scope>NUCLEOTIDE SEQUENCE [LARGE SCALE GENOMIC DNA]</scope>
    <source>
        <strain evidence="9 10">FH2-C-A2</strain>
    </source>
</reference>
<dbReference type="PROSITE" id="PS50112">
    <property type="entry name" value="PAS"/>
    <property type="match status" value="3"/>
</dbReference>
<dbReference type="InterPro" id="IPR029016">
    <property type="entry name" value="GAF-like_dom_sf"/>
</dbReference>
<dbReference type="Gene3D" id="1.10.287.130">
    <property type="match status" value="1"/>
</dbReference>
<dbReference type="Pfam" id="PF02518">
    <property type="entry name" value="HATPase_c"/>
    <property type="match status" value="1"/>
</dbReference>
<dbReference type="NCBIfam" id="TIGR00229">
    <property type="entry name" value="sensory_box"/>
    <property type="match status" value="2"/>
</dbReference>
<dbReference type="PRINTS" id="PR00344">
    <property type="entry name" value="BCTRLSENSOR"/>
</dbReference>
<dbReference type="CDD" id="cd00082">
    <property type="entry name" value="HisKA"/>
    <property type="match status" value="1"/>
</dbReference>
<dbReference type="InterPro" id="IPR052162">
    <property type="entry name" value="Sensor_kinase/Photoreceptor"/>
</dbReference>
<dbReference type="InterPro" id="IPR036097">
    <property type="entry name" value="HisK_dim/P_sf"/>
</dbReference>
<feature type="domain" description="Histidine kinase" evidence="6">
    <location>
        <begin position="566"/>
        <end position="789"/>
    </location>
</feature>
<comment type="caution">
    <text evidence="9">The sequence shown here is derived from an EMBL/GenBank/DDBJ whole genome shotgun (WGS) entry which is preliminary data.</text>
</comment>
<keyword evidence="5 9" id="KW-0418">Kinase</keyword>
<evidence type="ECO:0000313" key="9">
    <source>
        <dbReference type="EMBL" id="PJZ67712.1"/>
    </source>
</evidence>
<dbReference type="InterPro" id="IPR013655">
    <property type="entry name" value="PAS_fold_3"/>
</dbReference>
<dbReference type="InterPro" id="IPR000014">
    <property type="entry name" value="PAS"/>
</dbReference>
<dbReference type="Gene3D" id="3.30.565.10">
    <property type="entry name" value="Histidine kinase-like ATPase, C-terminal domain"/>
    <property type="match status" value="1"/>
</dbReference>
<comment type="catalytic activity">
    <reaction evidence="1">
        <text>ATP + protein L-histidine = ADP + protein N-phospho-L-histidine.</text>
        <dbReference type="EC" id="2.7.13.3"/>
    </reaction>
</comment>
<dbReference type="InterPro" id="IPR005467">
    <property type="entry name" value="His_kinase_dom"/>
</dbReference>
<dbReference type="AlphaFoldDB" id="A0A2M9ZH02"/>
<proteinExistence type="predicted"/>
<dbReference type="PANTHER" id="PTHR43304:SF1">
    <property type="entry name" value="PAC DOMAIN-CONTAINING PROTEIN"/>
    <property type="match status" value="1"/>
</dbReference>
<gene>
    <name evidence="9" type="ORF">CH371_06855</name>
</gene>
<evidence type="ECO:0000259" key="7">
    <source>
        <dbReference type="PROSITE" id="PS50112"/>
    </source>
</evidence>
<dbReference type="SMART" id="SM00387">
    <property type="entry name" value="HATPase_c"/>
    <property type="match status" value="1"/>
</dbReference>
<dbReference type="Gene3D" id="3.30.450.40">
    <property type="match status" value="1"/>
</dbReference>
<sequence>MSSHKDHEFSDESLGSSLPVSTSDMGMILNRISDAVVVFDKKWKVLYLNEPAKILFRFHNVDVVGRNLFEHFPRIIGTDFETNYRKAQETGEPVFFESFFLPFHYWLDVRIFPTEKGYLVYYKDITDRKKKELSWNLGETLLWNISASENLHSAFEKVIRTLIQNTPWSFGQIWRFQEGFVFIHDEDPFVSTNDKQLIFREGSIGKKFSVKEGILKKVTESGELYFIPDLEADRELKRKDFALAAGFRSWMGIPVLSDGRFYEIELLSERVLSGEEAYIDLLRVVSKRFAEVVSRRVADEERKTFIELSLDMILTIDSDGNIQKANSSFRRILGYDRRSIKKKNIYDFIHPEDVEYTKNEIAKLCKEGHSYGFENRYITKNGDIRVIYWNSVHSSDSGTIFSVGRDKTEDRLATQKLQFAAEQLTRSKEELQHAQKIAKIGSWKMYFDGELTWSSGLYEIFGMDESEPPKGFEEFLSLIHPEDRERITKNYMRLSEEGIFEDAEFRVITANGTEKNLLVRGETLLDAEGRLIGTSGTMQDITEQKEWNDSMRQFQKMEAVGQLAGGMAHDFNNLLNVILANLDLLELKLKDSPELMKRVSSAQDAVKRGAEANRRLLSFSRRQAINPETYDVNRVVREFAPVLTRIRNDVVTIDFSFEDFPLCCDFERNGLENALLNMGINSRDAMPQGGRILVSISFCPAGTERALVPGLQEMGDCCLISVRDEGIGMDAITRERIFEPFFTTKGPGKGTGLGMPMVYAFVQQSRGAIHVHSEPDKGTQVDIFLPLSRSVSEELETNDDLVDGRIVIVEKNFKGISGLSGLLKRIGYDVLQVYDIYELKAIIGTYSEIFAIFADEELAFRSDYSEDWAPVLKRHNLIPTSEWNSESRSGYPNHLKRPYNWSKVRRVLFSLQNSKNRKP</sequence>
<dbReference type="PROSITE" id="PS50113">
    <property type="entry name" value="PAC"/>
    <property type="match status" value="1"/>
</dbReference>
<dbReference type="InterPro" id="IPR035965">
    <property type="entry name" value="PAS-like_dom_sf"/>
</dbReference>
<evidence type="ECO:0000256" key="1">
    <source>
        <dbReference type="ARBA" id="ARBA00000085"/>
    </source>
</evidence>
<dbReference type="InterPro" id="IPR003594">
    <property type="entry name" value="HATPase_dom"/>
</dbReference>
<dbReference type="SMART" id="SM00086">
    <property type="entry name" value="PAC"/>
    <property type="match status" value="1"/>
</dbReference>
<dbReference type="InterPro" id="IPR001610">
    <property type="entry name" value="PAC"/>
</dbReference>
<dbReference type="PANTHER" id="PTHR43304">
    <property type="entry name" value="PHYTOCHROME-LIKE PROTEIN CPH1"/>
    <property type="match status" value="1"/>
</dbReference>
<dbReference type="GO" id="GO:0000155">
    <property type="term" value="F:phosphorelay sensor kinase activity"/>
    <property type="evidence" value="ECO:0007669"/>
    <property type="project" value="InterPro"/>
</dbReference>
<dbReference type="SUPFAM" id="SSF47384">
    <property type="entry name" value="Homodimeric domain of signal transducing histidine kinase"/>
    <property type="match status" value="1"/>
</dbReference>
<dbReference type="Gene3D" id="3.30.450.20">
    <property type="entry name" value="PAS domain"/>
    <property type="match status" value="3"/>
</dbReference>
<dbReference type="Pfam" id="PF08447">
    <property type="entry name" value="PAS_3"/>
    <property type="match status" value="2"/>
</dbReference>
<feature type="domain" description="PAS" evidence="7">
    <location>
        <begin position="21"/>
        <end position="69"/>
    </location>
</feature>